<comment type="caution">
    <text evidence="2">The sequence shown here is derived from an EMBL/GenBank/DDBJ whole genome shotgun (WGS) entry which is preliminary data.</text>
</comment>
<organism evidence="2 3">
    <name type="scientific">Macrosiphum euphorbiae</name>
    <name type="common">potato aphid</name>
    <dbReference type="NCBI Taxonomy" id="13131"/>
    <lineage>
        <taxon>Eukaryota</taxon>
        <taxon>Metazoa</taxon>
        <taxon>Ecdysozoa</taxon>
        <taxon>Arthropoda</taxon>
        <taxon>Hexapoda</taxon>
        <taxon>Insecta</taxon>
        <taxon>Pterygota</taxon>
        <taxon>Neoptera</taxon>
        <taxon>Paraneoptera</taxon>
        <taxon>Hemiptera</taxon>
        <taxon>Sternorrhyncha</taxon>
        <taxon>Aphidomorpha</taxon>
        <taxon>Aphidoidea</taxon>
        <taxon>Aphididae</taxon>
        <taxon>Macrosiphini</taxon>
        <taxon>Macrosiphum</taxon>
    </lineage>
</organism>
<feature type="region of interest" description="Disordered" evidence="1">
    <location>
        <begin position="26"/>
        <end position="117"/>
    </location>
</feature>
<dbReference type="AlphaFoldDB" id="A0AAV0WYY0"/>
<dbReference type="EMBL" id="CARXXK010000003">
    <property type="protein sequence ID" value="CAI6361245.1"/>
    <property type="molecule type" value="Genomic_DNA"/>
</dbReference>
<reference evidence="2 3" key="1">
    <citation type="submission" date="2023-01" db="EMBL/GenBank/DDBJ databases">
        <authorList>
            <person name="Whitehead M."/>
        </authorList>
    </citation>
    <scope>NUCLEOTIDE SEQUENCE [LARGE SCALE GENOMIC DNA]</scope>
</reference>
<evidence type="ECO:0000313" key="2">
    <source>
        <dbReference type="EMBL" id="CAI6361245.1"/>
    </source>
</evidence>
<protein>
    <submittedName>
        <fullName evidence="2">Uncharacterized protein</fullName>
    </submittedName>
</protein>
<evidence type="ECO:0000313" key="3">
    <source>
        <dbReference type="Proteomes" id="UP001160148"/>
    </source>
</evidence>
<dbReference type="Proteomes" id="UP001160148">
    <property type="component" value="Unassembled WGS sequence"/>
</dbReference>
<keyword evidence="3" id="KW-1185">Reference proteome</keyword>
<evidence type="ECO:0000256" key="1">
    <source>
        <dbReference type="SAM" id="MobiDB-lite"/>
    </source>
</evidence>
<accession>A0AAV0WYY0</accession>
<name>A0AAV0WYY0_9HEMI</name>
<proteinExistence type="predicted"/>
<gene>
    <name evidence="2" type="ORF">MEUPH1_LOCUS16451</name>
</gene>
<feature type="compositionally biased region" description="Basic residues" evidence="1">
    <location>
        <begin position="54"/>
        <end position="65"/>
    </location>
</feature>
<feature type="compositionally biased region" description="Basic and acidic residues" evidence="1">
    <location>
        <begin position="69"/>
        <end position="79"/>
    </location>
</feature>
<sequence length="117" mass="12833">MPRGCTDVVLITAGFRAIVAEVHGVSTSTERSSVGFRSGHCLPERVPGAGPRFPGRRPHAAHVPRGRNTGHDPSADRVSKRSRSSAPSTARIWRTPDVYPSPPNRCERSIRQDSNYY</sequence>